<protein>
    <submittedName>
        <fullName evidence="1">Uncharacterized protein</fullName>
    </submittedName>
</protein>
<dbReference type="Proteomes" id="UP000799324">
    <property type="component" value="Unassembled WGS sequence"/>
</dbReference>
<dbReference type="OrthoDB" id="3789383at2759"/>
<organism evidence="1 2">
    <name type="scientific">Lophiostoma macrostomum CBS 122681</name>
    <dbReference type="NCBI Taxonomy" id="1314788"/>
    <lineage>
        <taxon>Eukaryota</taxon>
        <taxon>Fungi</taxon>
        <taxon>Dikarya</taxon>
        <taxon>Ascomycota</taxon>
        <taxon>Pezizomycotina</taxon>
        <taxon>Dothideomycetes</taxon>
        <taxon>Pleosporomycetidae</taxon>
        <taxon>Pleosporales</taxon>
        <taxon>Lophiostomataceae</taxon>
        <taxon>Lophiostoma</taxon>
    </lineage>
</organism>
<dbReference type="EMBL" id="MU004302">
    <property type="protein sequence ID" value="KAF2659993.1"/>
    <property type="molecule type" value="Genomic_DNA"/>
</dbReference>
<name>A0A6A6TM40_9PLEO</name>
<keyword evidence="2" id="KW-1185">Reference proteome</keyword>
<accession>A0A6A6TM40</accession>
<evidence type="ECO:0000313" key="1">
    <source>
        <dbReference type="EMBL" id="KAF2659993.1"/>
    </source>
</evidence>
<dbReference type="AlphaFoldDB" id="A0A6A6TM40"/>
<proteinExistence type="predicted"/>
<sequence length="258" mass="29641">MITSASLEDQDRFRRSLSGPTIKLYFCDMIQGVLDVAPVETNLQAAVEHSSVIRKRVEEEPGIQKMFVRPETSKLGLERFLQCISPDLRGDLPTHDMTVDPADPTRILSNPIKWTGDALYELHRTAHHLGSPDVLDMITDHILERQDELELSVAEMNRFAHQGGVLGIRFWTDLILNNEKRTKKLRLVYGDWGWSADMFSALRRKRKMRLPLNLYHLDPSISCRQYHHHHTKEGAGICYRDVVKARAAYSNDHGDEML</sequence>
<gene>
    <name evidence="1" type="ORF">K491DRAFT_105690</name>
</gene>
<reference evidence="1" key="1">
    <citation type="journal article" date="2020" name="Stud. Mycol.">
        <title>101 Dothideomycetes genomes: a test case for predicting lifestyles and emergence of pathogens.</title>
        <authorList>
            <person name="Haridas S."/>
            <person name="Albert R."/>
            <person name="Binder M."/>
            <person name="Bloem J."/>
            <person name="Labutti K."/>
            <person name="Salamov A."/>
            <person name="Andreopoulos B."/>
            <person name="Baker S."/>
            <person name="Barry K."/>
            <person name="Bills G."/>
            <person name="Bluhm B."/>
            <person name="Cannon C."/>
            <person name="Castanera R."/>
            <person name="Culley D."/>
            <person name="Daum C."/>
            <person name="Ezra D."/>
            <person name="Gonzalez J."/>
            <person name="Henrissat B."/>
            <person name="Kuo A."/>
            <person name="Liang C."/>
            <person name="Lipzen A."/>
            <person name="Lutzoni F."/>
            <person name="Magnuson J."/>
            <person name="Mondo S."/>
            <person name="Nolan M."/>
            <person name="Ohm R."/>
            <person name="Pangilinan J."/>
            <person name="Park H.-J."/>
            <person name="Ramirez L."/>
            <person name="Alfaro M."/>
            <person name="Sun H."/>
            <person name="Tritt A."/>
            <person name="Yoshinaga Y."/>
            <person name="Zwiers L.-H."/>
            <person name="Turgeon B."/>
            <person name="Goodwin S."/>
            <person name="Spatafora J."/>
            <person name="Crous P."/>
            <person name="Grigoriev I."/>
        </authorList>
    </citation>
    <scope>NUCLEOTIDE SEQUENCE</scope>
    <source>
        <strain evidence="1">CBS 122681</strain>
    </source>
</reference>
<evidence type="ECO:0000313" key="2">
    <source>
        <dbReference type="Proteomes" id="UP000799324"/>
    </source>
</evidence>